<dbReference type="EMBL" id="JAPAAF010000045">
    <property type="protein sequence ID" value="MCW0484653.1"/>
    <property type="molecule type" value="Genomic_DNA"/>
</dbReference>
<gene>
    <name evidence="1" type="ORF">N2K84_18105</name>
</gene>
<sequence length="233" mass="25936">MSNLNINPYLVLPKSELIGTGTTAKLVKGAALLIKGKIGVVKHPTGGVAHPFTNIIITLKIKIGNKYYNGFDWTTTESFCYFKISDSGETAFPVFDYDLDTEFMKMINLGHKGEDGIFIPITQNLSGKLEVEIYSDVQLDVTSNDNTVRVTLYDNAIFNTMFIEYWLNNLSVEILQADGENISDEDIEYIGILDSNYKDEGEAISLTCGTQSKVTDRAKLLYLDADTFKPISK</sequence>
<reference evidence="1" key="1">
    <citation type="submission" date="2022-10" db="EMBL/GenBank/DDBJ databases">
        <title>Gaoshiqiia sediminis gen. nov., sp. nov., isolated from coastal sediment.</title>
        <authorList>
            <person name="Yu W.X."/>
            <person name="Mu D.S."/>
            <person name="Du J.Z."/>
            <person name="Liang Y.Q."/>
        </authorList>
    </citation>
    <scope>NUCLEOTIDE SEQUENCE</scope>
    <source>
        <strain evidence="1">A06</strain>
    </source>
</reference>
<comment type="caution">
    <text evidence="1">The sequence shown here is derived from an EMBL/GenBank/DDBJ whole genome shotgun (WGS) entry which is preliminary data.</text>
</comment>
<name>A0AA42C758_9BACT</name>
<protein>
    <submittedName>
        <fullName evidence="1">Uncharacterized protein</fullName>
    </submittedName>
</protein>
<dbReference type="RefSeq" id="WP_282593244.1">
    <property type="nucleotide sequence ID" value="NZ_JAPAAF010000045.1"/>
</dbReference>
<dbReference type="Proteomes" id="UP001163821">
    <property type="component" value="Unassembled WGS sequence"/>
</dbReference>
<evidence type="ECO:0000313" key="2">
    <source>
        <dbReference type="Proteomes" id="UP001163821"/>
    </source>
</evidence>
<dbReference type="AlphaFoldDB" id="A0AA42C758"/>
<organism evidence="1 2">
    <name type="scientific">Gaoshiqia sediminis</name>
    <dbReference type="NCBI Taxonomy" id="2986998"/>
    <lineage>
        <taxon>Bacteria</taxon>
        <taxon>Pseudomonadati</taxon>
        <taxon>Bacteroidota</taxon>
        <taxon>Bacteroidia</taxon>
        <taxon>Marinilabiliales</taxon>
        <taxon>Prolixibacteraceae</taxon>
        <taxon>Gaoshiqia</taxon>
    </lineage>
</organism>
<proteinExistence type="predicted"/>
<keyword evidence="2" id="KW-1185">Reference proteome</keyword>
<evidence type="ECO:0000313" key="1">
    <source>
        <dbReference type="EMBL" id="MCW0484653.1"/>
    </source>
</evidence>
<accession>A0AA42C758</accession>